<name>A0A6G0R6V4_9STRA</name>
<comment type="caution">
    <text evidence="1">The sequence shown here is derived from an EMBL/GenBank/DDBJ whole genome shotgun (WGS) entry which is preliminary data.</text>
</comment>
<reference evidence="1 2" key="1">
    <citation type="submission" date="2018-09" db="EMBL/GenBank/DDBJ databases">
        <title>Genomic investigation of the strawberry pathogen Phytophthora fragariae indicates pathogenicity is determined by transcriptional variation in three key races.</title>
        <authorList>
            <person name="Adams T.M."/>
            <person name="Armitage A.D."/>
            <person name="Sobczyk M.K."/>
            <person name="Bates H.J."/>
            <person name="Dunwell J.M."/>
            <person name="Nellist C.F."/>
            <person name="Harrison R.J."/>
        </authorList>
    </citation>
    <scope>NUCLEOTIDE SEQUENCE [LARGE SCALE GENOMIC DNA]</scope>
    <source>
        <strain evidence="1 2">NOV-77</strain>
    </source>
</reference>
<sequence length="75" mass="8555">MSYAVLSFVKCSEKLHIGATTRTRPARLLERLRRQRGNSSCADWCRHGVQHRARVARRVVCGADLPEERQEHGIA</sequence>
<accession>A0A6G0R6V4</accession>
<evidence type="ECO:0000313" key="2">
    <source>
        <dbReference type="Proteomes" id="UP000486351"/>
    </source>
</evidence>
<dbReference type="Proteomes" id="UP000486351">
    <property type="component" value="Unassembled WGS sequence"/>
</dbReference>
<evidence type="ECO:0000313" key="1">
    <source>
        <dbReference type="EMBL" id="KAE9320944.1"/>
    </source>
</evidence>
<dbReference type="EMBL" id="QXFY01001327">
    <property type="protein sequence ID" value="KAE9320944.1"/>
    <property type="molecule type" value="Genomic_DNA"/>
</dbReference>
<dbReference type="AlphaFoldDB" id="A0A6G0R6V4"/>
<proteinExistence type="predicted"/>
<protein>
    <submittedName>
        <fullName evidence="1">Uncharacterized protein</fullName>
    </submittedName>
</protein>
<organism evidence="1 2">
    <name type="scientific">Phytophthora fragariae</name>
    <dbReference type="NCBI Taxonomy" id="53985"/>
    <lineage>
        <taxon>Eukaryota</taxon>
        <taxon>Sar</taxon>
        <taxon>Stramenopiles</taxon>
        <taxon>Oomycota</taxon>
        <taxon>Peronosporomycetes</taxon>
        <taxon>Peronosporales</taxon>
        <taxon>Peronosporaceae</taxon>
        <taxon>Phytophthora</taxon>
    </lineage>
</organism>
<gene>
    <name evidence="1" type="ORF">PF008_g17927</name>
</gene>